<dbReference type="Gene3D" id="3.40.50.300">
    <property type="entry name" value="P-loop containing nucleotide triphosphate hydrolases"/>
    <property type="match status" value="1"/>
</dbReference>
<dbReference type="Proteomes" id="UP000295741">
    <property type="component" value="Unassembled WGS sequence"/>
</dbReference>
<dbReference type="EMBL" id="SNWP01000010">
    <property type="protein sequence ID" value="TDO28422.1"/>
    <property type="molecule type" value="Genomic_DNA"/>
</dbReference>
<dbReference type="OrthoDB" id="877327at2"/>
<evidence type="ECO:0008006" key="3">
    <source>
        <dbReference type="Google" id="ProtNLM"/>
    </source>
</evidence>
<protein>
    <recommendedName>
        <fullName evidence="3">AAA domain-containing protein</fullName>
    </recommendedName>
</protein>
<dbReference type="AlphaFoldDB" id="A0A4R6IZT4"/>
<dbReference type="InterPro" id="IPR027417">
    <property type="entry name" value="P-loop_NTPase"/>
</dbReference>
<reference evidence="1 2" key="1">
    <citation type="submission" date="2019-03" db="EMBL/GenBank/DDBJ databases">
        <title>Genomic Encyclopedia of Archaeal and Bacterial Type Strains, Phase II (KMG-II): from individual species to whole genera.</title>
        <authorList>
            <person name="Goeker M."/>
        </authorList>
    </citation>
    <scope>NUCLEOTIDE SEQUENCE [LARGE SCALE GENOMIC DNA]</scope>
    <source>
        <strain evidence="1 2">DSM 28323</strain>
    </source>
</reference>
<dbReference type="SUPFAM" id="SSF52540">
    <property type="entry name" value="P-loop containing nucleoside triphosphate hydrolases"/>
    <property type="match status" value="1"/>
</dbReference>
<comment type="caution">
    <text evidence="1">The sequence shown here is derived from an EMBL/GenBank/DDBJ whole genome shotgun (WGS) entry which is preliminary data.</text>
</comment>
<proteinExistence type="predicted"/>
<dbReference type="RefSeq" id="WP_133472966.1">
    <property type="nucleotide sequence ID" value="NZ_SNWP01000010.1"/>
</dbReference>
<organism evidence="1 2">
    <name type="scientific">Sediminibacterium goheungense</name>
    <dbReference type="NCBI Taxonomy" id="1086393"/>
    <lineage>
        <taxon>Bacteria</taxon>
        <taxon>Pseudomonadati</taxon>
        <taxon>Bacteroidota</taxon>
        <taxon>Chitinophagia</taxon>
        <taxon>Chitinophagales</taxon>
        <taxon>Chitinophagaceae</taxon>
        <taxon>Sediminibacterium</taxon>
    </lineage>
</organism>
<sequence>MPKEAINLDLLLNRILNGEIRMDKPLLILQDDNHLTFPIFQDSGLNILLGNEGHGKTKFLTRFIYQFLDMMEEEDLRFKNFRILYIDTERPESQYANSINHIFEKANFPPNEIFKRLEFISTIDLTSAEMKKALQDHLEKNKDIKYVIIIDHILPFVNDMNSINEASDIDIFLKKLISAGHLIIVSTHKPSSGYLKGLGHIGSTLQRLASFILEISNNTEGDGFQVKQIKSRVSARTNNILHLTKDEFGNIDSSRSYTIKESERKDEREQKQELAKEILKEFINKEFATKKQLFEIIQIKASISKKSSNVYKFYDDFLKDYISFENNEYSLTDLGKKIIDNE</sequence>
<evidence type="ECO:0000313" key="2">
    <source>
        <dbReference type="Proteomes" id="UP000295741"/>
    </source>
</evidence>
<evidence type="ECO:0000313" key="1">
    <source>
        <dbReference type="EMBL" id="TDO28422.1"/>
    </source>
</evidence>
<gene>
    <name evidence="1" type="ORF">BC659_0487</name>
</gene>
<keyword evidence="2" id="KW-1185">Reference proteome</keyword>
<accession>A0A4R6IZT4</accession>
<name>A0A4R6IZT4_9BACT</name>